<proteinExistence type="predicted"/>
<dbReference type="SUPFAM" id="SSF54862">
    <property type="entry name" value="4Fe-4S ferredoxins"/>
    <property type="match status" value="1"/>
</dbReference>
<keyword evidence="4" id="KW-0677">Repeat</keyword>
<evidence type="ECO:0000256" key="1">
    <source>
        <dbReference type="ARBA" id="ARBA00022448"/>
    </source>
</evidence>
<dbReference type="PANTHER" id="PTHR43687:SF6">
    <property type="entry name" value="L-ASPARTATE SEMIALDEHYDE SULFURTRANSFERASE IRON-SULFUR SUBUNIT"/>
    <property type="match status" value="1"/>
</dbReference>
<dbReference type="GO" id="GO:0046872">
    <property type="term" value="F:metal ion binding"/>
    <property type="evidence" value="ECO:0007669"/>
    <property type="project" value="UniProtKB-KW"/>
</dbReference>
<accession>B2A8G3</accession>
<keyword evidence="3" id="KW-0479">Metal-binding</keyword>
<protein>
    <submittedName>
        <fullName evidence="9">4Fe-4S ferredoxin iron-sulfur binding domain protein</fullName>
    </submittedName>
</protein>
<dbReference type="HOGENOM" id="CLU_048087_0_0_9"/>
<dbReference type="Gene3D" id="3.30.70.20">
    <property type="match status" value="2"/>
</dbReference>
<evidence type="ECO:0000256" key="6">
    <source>
        <dbReference type="ARBA" id="ARBA00023004"/>
    </source>
</evidence>
<evidence type="ECO:0000259" key="8">
    <source>
        <dbReference type="PROSITE" id="PS51379"/>
    </source>
</evidence>
<dbReference type="PANTHER" id="PTHR43687">
    <property type="entry name" value="ADENYLYLSULFATE REDUCTASE, BETA SUBUNIT"/>
    <property type="match status" value="1"/>
</dbReference>
<keyword evidence="7" id="KW-0411">Iron-sulfur</keyword>
<dbReference type="eggNOG" id="COG1143">
    <property type="taxonomic scope" value="Bacteria"/>
</dbReference>
<sequence length="333" mass="38059">MLWQRWFLKKLLKVDPPQVIQERCISYKMRLMDCDKCSRKCPQNAIKVRKGKVLLSPEDCSGCGICAGACPTHAIKPENLNYHTKFKEIVQKEQPVLGCDMESDNVDVSFPCLFSLDGEFLQSLVLKLGEQGGQQLSFYFGNCFECENFDMYPQFMKSLKKASTLINSLGLNFNFNSITSKENLKPNTYYYSRREILRVFREDTFKAVQDVTEDIIPRDRTGLPESRRLLVAQLKKYQESDLPAKNTLTLGGLKVVSQCTACGLCVKSCMNQALSLQTGEYETELFHKPWRCFNCGICRNICPPKVLKRTAVGGKIKNILNSKKLFTMQRKIM</sequence>
<dbReference type="GO" id="GO:0051539">
    <property type="term" value="F:4 iron, 4 sulfur cluster binding"/>
    <property type="evidence" value="ECO:0007669"/>
    <property type="project" value="UniProtKB-KW"/>
</dbReference>
<feature type="domain" description="4Fe-4S ferredoxin-type" evidence="8">
    <location>
        <begin position="283"/>
        <end position="312"/>
    </location>
</feature>
<dbReference type="KEGG" id="nth:Nther_2281"/>
<evidence type="ECO:0000256" key="4">
    <source>
        <dbReference type="ARBA" id="ARBA00022737"/>
    </source>
</evidence>
<keyword evidence="5" id="KW-0249">Electron transport</keyword>
<keyword evidence="10" id="KW-1185">Reference proteome</keyword>
<dbReference type="AlphaFoldDB" id="B2A8G3"/>
<keyword evidence="6" id="KW-0408">Iron</keyword>
<evidence type="ECO:0000256" key="3">
    <source>
        <dbReference type="ARBA" id="ARBA00022723"/>
    </source>
</evidence>
<dbReference type="InterPro" id="IPR050572">
    <property type="entry name" value="Fe-S_Ferredoxin"/>
</dbReference>
<dbReference type="PROSITE" id="PS00198">
    <property type="entry name" value="4FE4S_FER_1"/>
    <property type="match status" value="2"/>
</dbReference>
<reference evidence="9 10" key="2">
    <citation type="journal article" date="2011" name="J. Bacteriol.">
        <title>Complete genome sequence of the anaerobic, halophilic alkalithermophile Natranaerobius thermophilus JW/NM-WN-LF.</title>
        <authorList>
            <person name="Zhao B."/>
            <person name="Mesbah N.M."/>
            <person name="Dalin E."/>
            <person name="Goodwin L."/>
            <person name="Nolan M."/>
            <person name="Pitluck S."/>
            <person name="Chertkov O."/>
            <person name="Brettin T.S."/>
            <person name="Han J."/>
            <person name="Larimer F.W."/>
            <person name="Land M.L."/>
            <person name="Hauser L."/>
            <person name="Kyrpides N."/>
            <person name="Wiegel J."/>
        </authorList>
    </citation>
    <scope>NUCLEOTIDE SEQUENCE [LARGE SCALE GENOMIC DNA]</scope>
    <source>
        <strain evidence="10">ATCC BAA-1301 / DSM 18059 / JW/NM-WN-LF</strain>
    </source>
</reference>
<gene>
    <name evidence="9" type="ordered locus">Nther_2281</name>
</gene>
<feature type="domain" description="4Fe-4S ferredoxin-type" evidence="8">
    <location>
        <begin position="51"/>
        <end position="80"/>
    </location>
</feature>
<dbReference type="STRING" id="457570.Nther_2281"/>
<evidence type="ECO:0000256" key="5">
    <source>
        <dbReference type="ARBA" id="ARBA00022982"/>
    </source>
</evidence>
<evidence type="ECO:0000256" key="7">
    <source>
        <dbReference type="ARBA" id="ARBA00023014"/>
    </source>
</evidence>
<evidence type="ECO:0000313" key="10">
    <source>
        <dbReference type="Proteomes" id="UP000001683"/>
    </source>
</evidence>
<dbReference type="Pfam" id="PF12838">
    <property type="entry name" value="Fer4_7"/>
    <property type="match status" value="2"/>
</dbReference>
<dbReference type="InterPro" id="IPR017900">
    <property type="entry name" value="4Fe4S_Fe_S_CS"/>
</dbReference>
<keyword evidence="1" id="KW-0813">Transport</keyword>
<feature type="domain" description="4Fe-4S ferredoxin-type" evidence="8">
    <location>
        <begin position="251"/>
        <end position="279"/>
    </location>
</feature>
<dbReference type="InterPro" id="IPR017896">
    <property type="entry name" value="4Fe4S_Fe-S-bd"/>
</dbReference>
<dbReference type="EMBL" id="CP001034">
    <property type="protein sequence ID" value="ACB85847.1"/>
    <property type="molecule type" value="Genomic_DNA"/>
</dbReference>
<dbReference type="InParanoid" id="B2A8G3"/>
<evidence type="ECO:0000313" key="9">
    <source>
        <dbReference type="EMBL" id="ACB85847.1"/>
    </source>
</evidence>
<dbReference type="eggNOG" id="COG1145">
    <property type="taxonomic scope" value="Bacteria"/>
</dbReference>
<dbReference type="Proteomes" id="UP000001683">
    <property type="component" value="Chromosome"/>
</dbReference>
<dbReference type="PROSITE" id="PS51379">
    <property type="entry name" value="4FE4S_FER_2"/>
    <property type="match status" value="3"/>
</dbReference>
<organism evidence="9 10">
    <name type="scientific">Natranaerobius thermophilus (strain ATCC BAA-1301 / DSM 18059 / JW/NM-WN-LF)</name>
    <dbReference type="NCBI Taxonomy" id="457570"/>
    <lineage>
        <taxon>Bacteria</taxon>
        <taxon>Bacillati</taxon>
        <taxon>Bacillota</taxon>
        <taxon>Clostridia</taxon>
        <taxon>Natranaerobiales</taxon>
        <taxon>Natranaerobiaceae</taxon>
        <taxon>Natranaerobius</taxon>
    </lineage>
</organism>
<name>B2A8G3_NATTJ</name>
<dbReference type="RefSeq" id="WP_012448697.1">
    <property type="nucleotide sequence ID" value="NZ_CP144221.1"/>
</dbReference>
<keyword evidence="2" id="KW-0004">4Fe-4S</keyword>
<reference evidence="9 10" key="1">
    <citation type="submission" date="2008-04" db="EMBL/GenBank/DDBJ databases">
        <title>Complete sequence of chromosome of Natranaerobius thermophilus JW/NM-WN-LF.</title>
        <authorList>
            <consortium name="US DOE Joint Genome Institute"/>
            <person name="Copeland A."/>
            <person name="Lucas S."/>
            <person name="Lapidus A."/>
            <person name="Glavina del Rio T."/>
            <person name="Dalin E."/>
            <person name="Tice H."/>
            <person name="Bruce D."/>
            <person name="Goodwin L."/>
            <person name="Pitluck S."/>
            <person name="Chertkov O."/>
            <person name="Brettin T."/>
            <person name="Detter J.C."/>
            <person name="Han C."/>
            <person name="Kuske C.R."/>
            <person name="Schmutz J."/>
            <person name="Larimer F."/>
            <person name="Land M."/>
            <person name="Hauser L."/>
            <person name="Kyrpides N."/>
            <person name="Lykidis A."/>
            <person name="Mesbah N.M."/>
            <person name="Wiegel J."/>
        </authorList>
    </citation>
    <scope>NUCLEOTIDE SEQUENCE [LARGE SCALE GENOMIC DNA]</scope>
    <source>
        <strain evidence="10">ATCC BAA-1301 / DSM 18059 / JW/NM-WN-LF</strain>
    </source>
</reference>
<evidence type="ECO:0000256" key="2">
    <source>
        <dbReference type="ARBA" id="ARBA00022485"/>
    </source>
</evidence>